<keyword evidence="1" id="KW-1133">Transmembrane helix</keyword>
<protein>
    <submittedName>
        <fullName evidence="2">Jg3186 protein</fullName>
    </submittedName>
</protein>
<organism evidence="2 3">
    <name type="scientific">Pararge aegeria aegeria</name>
    <dbReference type="NCBI Taxonomy" id="348720"/>
    <lineage>
        <taxon>Eukaryota</taxon>
        <taxon>Metazoa</taxon>
        <taxon>Ecdysozoa</taxon>
        <taxon>Arthropoda</taxon>
        <taxon>Hexapoda</taxon>
        <taxon>Insecta</taxon>
        <taxon>Pterygota</taxon>
        <taxon>Neoptera</taxon>
        <taxon>Endopterygota</taxon>
        <taxon>Lepidoptera</taxon>
        <taxon>Glossata</taxon>
        <taxon>Ditrysia</taxon>
        <taxon>Papilionoidea</taxon>
        <taxon>Nymphalidae</taxon>
        <taxon>Satyrinae</taxon>
        <taxon>Satyrini</taxon>
        <taxon>Parargina</taxon>
        <taxon>Pararge</taxon>
    </lineage>
</organism>
<keyword evidence="3" id="KW-1185">Reference proteome</keyword>
<proteinExistence type="predicted"/>
<dbReference type="EMBL" id="CAKXAJ010020786">
    <property type="protein sequence ID" value="CAH2224736.1"/>
    <property type="molecule type" value="Genomic_DNA"/>
</dbReference>
<dbReference type="AlphaFoldDB" id="A0A8S4QWT8"/>
<comment type="caution">
    <text evidence="2">The sequence shown here is derived from an EMBL/GenBank/DDBJ whole genome shotgun (WGS) entry which is preliminary data.</text>
</comment>
<gene>
    <name evidence="2" type="primary">jg3186</name>
    <name evidence="2" type="ORF">PAEG_LOCUS6905</name>
</gene>
<reference evidence="2" key="1">
    <citation type="submission" date="2022-03" db="EMBL/GenBank/DDBJ databases">
        <authorList>
            <person name="Lindestad O."/>
        </authorList>
    </citation>
    <scope>NUCLEOTIDE SEQUENCE</scope>
</reference>
<keyword evidence="1" id="KW-0812">Transmembrane</keyword>
<dbReference type="Proteomes" id="UP000838756">
    <property type="component" value="Unassembled WGS sequence"/>
</dbReference>
<evidence type="ECO:0000313" key="2">
    <source>
        <dbReference type="EMBL" id="CAH2224736.1"/>
    </source>
</evidence>
<feature type="transmembrane region" description="Helical" evidence="1">
    <location>
        <begin position="57"/>
        <end position="75"/>
    </location>
</feature>
<evidence type="ECO:0000313" key="3">
    <source>
        <dbReference type="Proteomes" id="UP000838756"/>
    </source>
</evidence>
<evidence type="ECO:0000256" key="1">
    <source>
        <dbReference type="SAM" id="Phobius"/>
    </source>
</evidence>
<accession>A0A8S4QWT8</accession>
<sequence>MRLVNLAKKSRRSDYFSQKIYGPTSAHHEKEANDGDSLHASTLLGRFIMNTSPLCTLWGRPIFVLICITLLINFIRQKDSNQHDMTRKQAMNMNACMACPTKSK</sequence>
<name>A0A8S4QWT8_9NEOP</name>
<keyword evidence="1" id="KW-0472">Membrane</keyword>